<dbReference type="GO" id="GO:0016491">
    <property type="term" value="F:oxidoreductase activity"/>
    <property type="evidence" value="ECO:0007669"/>
    <property type="project" value="UniProtKB-KW"/>
</dbReference>
<dbReference type="SUPFAM" id="SSF55961">
    <property type="entry name" value="Bet v1-like"/>
    <property type="match status" value="1"/>
</dbReference>
<keyword evidence="2" id="KW-0479">Metal-binding</keyword>
<dbReference type="CDD" id="cd03479">
    <property type="entry name" value="Rieske_RO_Alpha_PhDO_like"/>
    <property type="match status" value="1"/>
</dbReference>
<accession>A0A381VZI4</accession>
<dbReference type="InterPro" id="IPR017941">
    <property type="entry name" value="Rieske_2Fe-2S"/>
</dbReference>
<evidence type="ECO:0000256" key="3">
    <source>
        <dbReference type="ARBA" id="ARBA00023002"/>
    </source>
</evidence>
<evidence type="ECO:0000256" key="4">
    <source>
        <dbReference type="ARBA" id="ARBA00023004"/>
    </source>
</evidence>
<dbReference type="EMBL" id="UINC01010093">
    <property type="protein sequence ID" value="SVA45037.1"/>
    <property type="molecule type" value="Genomic_DNA"/>
</dbReference>
<dbReference type="AlphaFoldDB" id="A0A381VZI4"/>
<dbReference type="InterPro" id="IPR036922">
    <property type="entry name" value="Rieske_2Fe-2S_sf"/>
</dbReference>
<evidence type="ECO:0000256" key="2">
    <source>
        <dbReference type="ARBA" id="ARBA00022723"/>
    </source>
</evidence>
<evidence type="ECO:0000256" key="1">
    <source>
        <dbReference type="ARBA" id="ARBA00022714"/>
    </source>
</evidence>
<sequence length="450" mass="51192">MSSYDLTTKDFRGYRQASVPNIDESLSRVGPETSCGEYLRRYWHPVSLTSDVSETPKEIRILGEDLVIFKTTKNNIGLVHKNCPHRRASLVYGKTEEKGIRCCYHGWLFSPDGEVLETPGEDPDSKSAAKLRKTFKLGAYPVIEFNGLVFAYMGPMEKIPDFPHYDAFEIPNNTTRPYRIEYKCNWIQVLDAIMDPVHTSFLHGQSSGIQFSKGFAEVGEIEFFERGVQYLGCNTRRIDDNVWVRVNELILPNFTQAGSAFAADGTKIRYFGRSSFTRWVVPVDDYNCVALAWGNFGERGDPIEYNNKEGCERIEAGEIMDRTFEEKQKNPGDAEAVEGMGAISAHKGEHLMPTDHGIMIYRRRIRKLIKSLKEGKEPPQPQQKKGEAIKTNGQDTVLRVPKRNIDDRKFIKSVGSAVIKMQFNFENLPLKERDKSIINNLSEMEKSGSF</sequence>
<dbReference type="InterPro" id="IPR050584">
    <property type="entry name" value="Cholesterol_7-desaturase"/>
</dbReference>
<organism evidence="8">
    <name type="scientific">marine metagenome</name>
    <dbReference type="NCBI Taxonomy" id="408172"/>
    <lineage>
        <taxon>unclassified sequences</taxon>
        <taxon>metagenomes</taxon>
        <taxon>ecological metagenomes</taxon>
    </lineage>
</organism>
<dbReference type="GO" id="GO:0051537">
    <property type="term" value="F:2 iron, 2 sulfur cluster binding"/>
    <property type="evidence" value="ECO:0007669"/>
    <property type="project" value="UniProtKB-KW"/>
</dbReference>
<feature type="region of interest" description="Disordered" evidence="6">
    <location>
        <begin position="372"/>
        <end position="394"/>
    </location>
</feature>
<reference evidence="8" key="1">
    <citation type="submission" date="2018-05" db="EMBL/GenBank/DDBJ databases">
        <authorList>
            <person name="Lanie J.A."/>
            <person name="Ng W.-L."/>
            <person name="Kazmierczak K.M."/>
            <person name="Andrzejewski T.M."/>
            <person name="Davidsen T.M."/>
            <person name="Wayne K.J."/>
            <person name="Tettelin H."/>
            <person name="Glass J.I."/>
            <person name="Rusch D."/>
            <person name="Podicherti R."/>
            <person name="Tsui H.-C.T."/>
            <person name="Winkler M.E."/>
        </authorList>
    </citation>
    <scope>NUCLEOTIDE SEQUENCE</scope>
</reference>
<evidence type="ECO:0000313" key="8">
    <source>
        <dbReference type="EMBL" id="SVA45037.1"/>
    </source>
</evidence>
<name>A0A381VZI4_9ZZZZ</name>
<dbReference type="Gene3D" id="2.102.10.10">
    <property type="entry name" value="Rieske [2Fe-2S] iron-sulphur domain"/>
    <property type="match status" value="1"/>
</dbReference>
<keyword evidence="3" id="KW-0560">Oxidoreductase</keyword>
<gene>
    <name evidence="8" type="ORF">METZ01_LOCUS97891</name>
</gene>
<dbReference type="Pfam" id="PF00355">
    <property type="entry name" value="Rieske"/>
    <property type="match status" value="1"/>
</dbReference>
<evidence type="ECO:0000256" key="5">
    <source>
        <dbReference type="ARBA" id="ARBA00023014"/>
    </source>
</evidence>
<dbReference type="PROSITE" id="PS00570">
    <property type="entry name" value="RING_HYDROXYL_ALPHA"/>
    <property type="match status" value="1"/>
</dbReference>
<dbReference type="SUPFAM" id="SSF50022">
    <property type="entry name" value="ISP domain"/>
    <property type="match status" value="1"/>
</dbReference>
<dbReference type="PANTHER" id="PTHR21266">
    <property type="entry name" value="IRON-SULFUR DOMAIN CONTAINING PROTEIN"/>
    <property type="match status" value="1"/>
</dbReference>
<dbReference type="PANTHER" id="PTHR21266:SF59">
    <property type="entry name" value="BLR4922 PROTEIN"/>
    <property type="match status" value="1"/>
</dbReference>
<feature type="domain" description="Rieske" evidence="7">
    <location>
        <begin position="43"/>
        <end position="151"/>
    </location>
</feature>
<protein>
    <recommendedName>
        <fullName evidence="7">Rieske domain-containing protein</fullName>
    </recommendedName>
</protein>
<keyword evidence="4" id="KW-0408">Iron</keyword>
<dbReference type="Gene3D" id="3.90.380.10">
    <property type="entry name" value="Naphthalene 1,2-dioxygenase Alpha Subunit, Chain A, domain 1"/>
    <property type="match status" value="1"/>
</dbReference>
<evidence type="ECO:0000259" key="7">
    <source>
        <dbReference type="PROSITE" id="PS51296"/>
    </source>
</evidence>
<dbReference type="GO" id="GO:0005506">
    <property type="term" value="F:iron ion binding"/>
    <property type="evidence" value="ECO:0007669"/>
    <property type="project" value="InterPro"/>
</dbReference>
<keyword evidence="5" id="KW-0411">Iron-sulfur</keyword>
<dbReference type="CDD" id="cd08878">
    <property type="entry name" value="RHO_alpha_C_DMO-like"/>
    <property type="match status" value="1"/>
</dbReference>
<keyword evidence="1" id="KW-0001">2Fe-2S</keyword>
<dbReference type="PROSITE" id="PS51296">
    <property type="entry name" value="RIESKE"/>
    <property type="match status" value="1"/>
</dbReference>
<dbReference type="InterPro" id="IPR015881">
    <property type="entry name" value="ARHD_Rieske_2Fe_2S"/>
</dbReference>
<evidence type="ECO:0000256" key="6">
    <source>
        <dbReference type="SAM" id="MobiDB-lite"/>
    </source>
</evidence>
<proteinExistence type="predicted"/>